<comment type="caution">
    <text evidence="1">The sequence shown here is derived from an EMBL/GenBank/DDBJ whole genome shotgun (WGS) entry which is preliminary data.</text>
</comment>
<dbReference type="EMBL" id="AMZH03012897">
    <property type="protein sequence ID" value="RRT50205.1"/>
    <property type="molecule type" value="Genomic_DNA"/>
</dbReference>
<evidence type="ECO:0000313" key="1">
    <source>
        <dbReference type="EMBL" id="RRT50205.1"/>
    </source>
</evidence>
<name>A0A426YEP2_ENSVE</name>
<sequence>MHACKRKNRRKTQIEGPSLCTVQGKTSAKKRISLPPPAVPHSKIFPLLQNFFYHHLKMFQIENKDISSPT</sequence>
<gene>
    <name evidence="1" type="ORF">B296_00051347</name>
</gene>
<evidence type="ECO:0000313" key="2">
    <source>
        <dbReference type="Proteomes" id="UP000287651"/>
    </source>
</evidence>
<reference evidence="1 2" key="1">
    <citation type="journal article" date="2014" name="Agronomy (Basel)">
        <title>A Draft Genome Sequence for Ensete ventricosum, the Drought-Tolerant Tree Against Hunger.</title>
        <authorList>
            <person name="Harrison J."/>
            <person name="Moore K.A."/>
            <person name="Paszkiewicz K."/>
            <person name="Jones T."/>
            <person name="Grant M."/>
            <person name="Ambacheew D."/>
            <person name="Muzemil S."/>
            <person name="Studholme D.J."/>
        </authorList>
    </citation>
    <scope>NUCLEOTIDE SEQUENCE [LARGE SCALE GENOMIC DNA]</scope>
</reference>
<proteinExistence type="predicted"/>
<dbReference type="Proteomes" id="UP000287651">
    <property type="component" value="Unassembled WGS sequence"/>
</dbReference>
<accession>A0A426YEP2</accession>
<dbReference type="AlphaFoldDB" id="A0A426YEP2"/>
<organism evidence="1 2">
    <name type="scientific">Ensete ventricosum</name>
    <name type="common">Abyssinian banana</name>
    <name type="synonym">Musa ensete</name>
    <dbReference type="NCBI Taxonomy" id="4639"/>
    <lineage>
        <taxon>Eukaryota</taxon>
        <taxon>Viridiplantae</taxon>
        <taxon>Streptophyta</taxon>
        <taxon>Embryophyta</taxon>
        <taxon>Tracheophyta</taxon>
        <taxon>Spermatophyta</taxon>
        <taxon>Magnoliopsida</taxon>
        <taxon>Liliopsida</taxon>
        <taxon>Zingiberales</taxon>
        <taxon>Musaceae</taxon>
        <taxon>Ensete</taxon>
    </lineage>
</organism>
<protein>
    <submittedName>
        <fullName evidence="1">Uncharacterized protein</fullName>
    </submittedName>
</protein>